<dbReference type="Proteomes" id="UP001470230">
    <property type="component" value="Unassembled WGS sequence"/>
</dbReference>
<proteinExistence type="predicted"/>
<comment type="caution">
    <text evidence="1">The sequence shown here is derived from an EMBL/GenBank/DDBJ whole genome shotgun (WGS) entry which is preliminary data.</text>
</comment>
<gene>
    <name evidence="1" type="ORF">M9Y10_023959</name>
</gene>
<name>A0ABR2KWL9_9EUKA</name>
<accession>A0ABR2KWL9</accession>
<organism evidence="1 2">
    <name type="scientific">Tritrichomonas musculus</name>
    <dbReference type="NCBI Taxonomy" id="1915356"/>
    <lineage>
        <taxon>Eukaryota</taxon>
        <taxon>Metamonada</taxon>
        <taxon>Parabasalia</taxon>
        <taxon>Tritrichomonadida</taxon>
        <taxon>Tritrichomonadidae</taxon>
        <taxon>Tritrichomonas</taxon>
    </lineage>
</organism>
<protein>
    <submittedName>
        <fullName evidence="1">Uncharacterized protein</fullName>
    </submittedName>
</protein>
<reference evidence="1 2" key="1">
    <citation type="submission" date="2024-04" db="EMBL/GenBank/DDBJ databases">
        <title>Tritrichomonas musculus Genome.</title>
        <authorList>
            <person name="Alves-Ferreira E."/>
            <person name="Grigg M."/>
            <person name="Lorenzi H."/>
            <person name="Galac M."/>
        </authorList>
    </citation>
    <scope>NUCLEOTIDE SEQUENCE [LARGE SCALE GENOMIC DNA]</scope>
    <source>
        <strain evidence="1 2">EAF2021</strain>
    </source>
</reference>
<keyword evidence="2" id="KW-1185">Reference proteome</keyword>
<sequence>MYNHYDELARFNRKFHQLNYPCLPPSLRDHDIIEEMENAAAGLISTSKSRSKSMYESGHLTSNDKKVKSMCMSSTRLQKIKQQNLKDQILQKINEGSTPEIEKIIAIIAKSLIENGTDYETVQLALEDCHIVLHSDPKTLEFEIEINF</sequence>
<evidence type="ECO:0000313" key="2">
    <source>
        <dbReference type="Proteomes" id="UP001470230"/>
    </source>
</evidence>
<evidence type="ECO:0000313" key="1">
    <source>
        <dbReference type="EMBL" id="KAK8895492.1"/>
    </source>
</evidence>
<dbReference type="EMBL" id="JAPFFF010000003">
    <property type="protein sequence ID" value="KAK8895492.1"/>
    <property type="molecule type" value="Genomic_DNA"/>
</dbReference>